<dbReference type="AlphaFoldDB" id="A0ABD1VYB1"/>
<evidence type="ECO:0000313" key="2">
    <source>
        <dbReference type="Proteomes" id="UP001604336"/>
    </source>
</evidence>
<comment type="caution">
    <text evidence="1">The sequence shown here is derived from an EMBL/GenBank/DDBJ whole genome shotgun (WGS) entry which is preliminary data.</text>
</comment>
<name>A0ABD1VYB1_9LAMI</name>
<keyword evidence="2" id="KW-1185">Reference proteome</keyword>
<organism evidence="1 2">
    <name type="scientific">Abeliophyllum distichum</name>
    <dbReference type="NCBI Taxonomy" id="126358"/>
    <lineage>
        <taxon>Eukaryota</taxon>
        <taxon>Viridiplantae</taxon>
        <taxon>Streptophyta</taxon>
        <taxon>Embryophyta</taxon>
        <taxon>Tracheophyta</taxon>
        <taxon>Spermatophyta</taxon>
        <taxon>Magnoliopsida</taxon>
        <taxon>eudicotyledons</taxon>
        <taxon>Gunneridae</taxon>
        <taxon>Pentapetalae</taxon>
        <taxon>asterids</taxon>
        <taxon>lamiids</taxon>
        <taxon>Lamiales</taxon>
        <taxon>Oleaceae</taxon>
        <taxon>Forsythieae</taxon>
        <taxon>Abeliophyllum</taxon>
    </lineage>
</organism>
<gene>
    <name evidence="1" type="ORF">Adt_03280</name>
</gene>
<proteinExistence type="predicted"/>
<protein>
    <submittedName>
        <fullName evidence="1">Uncharacterized protein</fullName>
    </submittedName>
</protein>
<sequence length="108" mass="11573">MESTTFFSVTHFSQVKHAPNATCPKSPHVHLHRRCSSSTAVAISPPLPLSTSGSPLVNFSPLVEISQRFSDAAVSSYTPFILPAAASSPSSRTGVNFERALEEHHCPV</sequence>
<accession>A0ABD1VYB1</accession>
<dbReference type="EMBL" id="JBFOLK010000001">
    <property type="protein sequence ID" value="KAL2542302.1"/>
    <property type="molecule type" value="Genomic_DNA"/>
</dbReference>
<reference evidence="2" key="1">
    <citation type="submission" date="2024-07" db="EMBL/GenBank/DDBJ databases">
        <title>Two chromosome-level genome assemblies of Korean endemic species Abeliophyllum distichum and Forsythia ovata (Oleaceae).</title>
        <authorList>
            <person name="Jang H."/>
        </authorList>
    </citation>
    <scope>NUCLEOTIDE SEQUENCE [LARGE SCALE GENOMIC DNA]</scope>
</reference>
<evidence type="ECO:0000313" key="1">
    <source>
        <dbReference type="EMBL" id="KAL2542302.1"/>
    </source>
</evidence>
<dbReference type="Proteomes" id="UP001604336">
    <property type="component" value="Unassembled WGS sequence"/>
</dbReference>